<protein>
    <submittedName>
        <fullName evidence="3">Uncharacterized protein</fullName>
    </submittedName>
</protein>
<gene>
    <name evidence="3" type="ORF">D9613_008237</name>
</gene>
<feature type="compositionally biased region" description="Gly residues" evidence="1">
    <location>
        <begin position="360"/>
        <end position="387"/>
    </location>
</feature>
<dbReference type="Proteomes" id="UP000521872">
    <property type="component" value="Unassembled WGS sequence"/>
</dbReference>
<feature type="chain" id="PRO_5034286191" evidence="2">
    <location>
        <begin position="23"/>
        <end position="477"/>
    </location>
</feature>
<dbReference type="Pfam" id="PF13668">
    <property type="entry name" value="Ferritin_2"/>
    <property type="match status" value="1"/>
</dbReference>
<evidence type="ECO:0000313" key="3">
    <source>
        <dbReference type="EMBL" id="KAF4616825.1"/>
    </source>
</evidence>
<feature type="signal peptide" evidence="2">
    <location>
        <begin position="1"/>
        <end position="22"/>
    </location>
</feature>
<dbReference type="EMBL" id="JAACJL010000031">
    <property type="protein sequence ID" value="KAF4616825.1"/>
    <property type="molecule type" value="Genomic_DNA"/>
</dbReference>
<keyword evidence="4" id="KW-1185">Reference proteome</keyword>
<sequence>MKTTILTSFVAIALAASSFTTANVIPKAVAGGSTSAIQPAVYRRQAPNPSQLAGSLPSPVGGLASSVPQTPSTPSVPRDGSAFISKLVFPPNLPLNIRGDDNYENTDRQYLNFALFVAQLEFAFFERGLSRYSEEDFRRAGYPNWVRGRYQQIKEHEKIHLNFLESAVTTSGVENVQPCNYNFPDNDVHAFVDLSEAITQIVTSIYVGGLHFFYNRASLSFDFLDYVTVGASILAVEARQASWINSAVRKQNPWNTAFETPLSPSQGLTLLTSFFDFNSMPSINAGLLPNGLRPAAPLYLASKVIPGQDCEITLLSYSRSNDNERLYAAFLVGFETIIVRVEERRGGDNNNNGGEHHDGNGNGGGNGNGNNNGNGGNNGHSGNGSGNNNGNSNGNRPGSSNNNGNGSSGHHDKRGDDDVVKYFVRVPEDLRTAGNVYVLIVRGDDDINGVRLDDEYCVAGPALVAFPFDSNGNPISW</sequence>
<reference evidence="3 4" key="1">
    <citation type="submission" date="2019-12" db="EMBL/GenBank/DDBJ databases">
        <authorList>
            <person name="Floudas D."/>
            <person name="Bentzer J."/>
            <person name="Ahren D."/>
            <person name="Johansson T."/>
            <person name="Persson P."/>
            <person name="Tunlid A."/>
        </authorList>
    </citation>
    <scope>NUCLEOTIDE SEQUENCE [LARGE SCALE GENOMIC DNA]</scope>
    <source>
        <strain evidence="3 4">CBS 102.39</strain>
    </source>
</reference>
<dbReference type="AlphaFoldDB" id="A0A8H4QU99"/>
<keyword evidence="2" id="KW-0732">Signal</keyword>
<organism evidence="3 4">
    <name type="scientific">Agrocybe pediades</name>
    <dbReference type="NCBI Taxonomy" id="84607"/>
    <lineage>
        <taxon>Eukaryota</taxon>
        <taxon>Fungi</taxon>
        <taxon>Dikarya</taxon>
        <taxon>Basidiomycota</taxon>
        <taxon>Agaricomycotina</taxon>
        <taxon>Agaricomycetes</taxon>
        <taxon>Agaricomycetidae</taxon>
        <taxon>Agaricales</taxon>
        <taxon>Agaricineae</taxon>
        <taxon>Strophariaceae</taxon>
        <taxon>Agrocybe</taxon>
    </lineage>
</organism>
<name>A0A8H4QU99_9AGAR</name>
<proteinExistence type="predicted"/>
<feature type="region of interest" description="Disordered" evidence="1">
    <location>
        <begin position="345"/>
        <end position="415"/>
    </location>
</feature>
<feature type="compositionally biased region" description="Low complexity" evidence="1">
    <location>
        <begin position="65"/>
        <end position="77"/>
    </location>
</feature>
<accession>A0A8H4QU99</accession>
<feature type="compositionally biased region" description="Low complexity" evidence="1">
    <location>
        <begin position="388"/>
        <end position="405"/>
    </location>
</feature>
<comment type="caution">
    <text evidence="3">The sequence shown here is derived from an EMBL/GenBank/DDBJ whole genome shotgun (WGS) entry which is preliminary data.</text>
</comment>
<feature type="region of interest" description="Disordered" evidence="1">
    <location>
        <begin position="48"/>
        <end position="77"/>
    </location>
</feature>
<evidence type="ECO:0000256" key="2">
    <source>
        <dbReference type="SAM" id="SignalP"/>
    </source>
</evidence>
<evidence type="ECO:0000313" key="4">
    <source>
        <dbReference type="Proteomes" id="UP000521872"/>
    </source>
</evidence>
<evidence type="ECO:0000256" key="1">
    <source>
        <dbReference type="SAM" id="MobiDB-lite"/>
    </source>
</evidence>